<dbReference type="Gene3D" id="1.20.5.340">
    <property type="match status" value="1"/>
</dbReference>
<dbReference type="KEGG" id="tprf:A3L09_04550"/>
<protein>
    <submittedName>
        <fullName evidence="2">Uncharacterized protein</fullName>
    </submittedName>
</protein>
<sequence length="333" mass="38920">MFDKGKSGITWDYLKERHPEILSELKTLREWDTVKSIVPESEKLDDYSLLALQALASLIREFHIERNILGERIEILNGKLEDLRTEVRESNSSLEKRIKALEDAIRDIQRKMLFVEGVSNLIPRINELEEKMEANQAELLARLEKRYAQLIEERVDEMINQRLQEFERSILGISGDLAKTLREMQEKHETLVIENYRLKKEVEPLKAALRARESEIAELRKKLARCNELNKKIDELQRRVKEYEERVGTLSPIEKELLEITGAPTPEGAIALVKRMKSEYVPRSKLTPLLAEVKRLKSRIEELEDENRSLREKNEKLGQALKMLLERGEEEGE</sequence>
<name>A0A2Z2MKT6_THEPR</name>
<keyword evidence="1" id="KW-0175">Coiled coil</keyword>
<evidence type="ECO:0000256" key="1">
    <source>
        <dbReference type="SAM" id="Coils"/>
    </source>
</evidence>
<organism evidence="2 3">
    <name type="scientific">Thermococcus profundus</name>
    <dbReference type="NCBI Taxonomy" id="49899"/>
    <lineage>
        <taxon>Archaea</taxon>
        <taxon>Methanobacteriati</taxon>
        <taxon>Methanobacteriota</taxon>
        <taxon>Thermococci</taxon>
        <taxon>Thermococcales</taxon>
        <taxon>Thermococcaceae</taxon>
        <taxon>Thermococcus</taxon>
    </lineage>
</organism>
<feature type="coiled-coil region" evidence="1">
    <location>
        <begin position="286"/>
        <end position="327"/>
    </location>
</feature>
<dbReference type="GeneID" id="33319658"/>
<evidence type="ECO:0000313" key="3">
    <source>
        <dbReference type="Proteomes" id="UP000250179"/>
    </source>
</evidence>
<evidence type="ECO:0000313" key="2">
    <source>
        <dbReference type="EMBL" id="ASJ02578.1"/>
    </source>
</evidence>
<dbReference type="Proteomes" id="UP000250179">
    <property type="component" value="Chromosome"/>
</dbReference>
<accession>A0A2Z2MKT6</accession>
<dbReference type="AlphaFoldDB" id="A0A2Z2MKT6"/>
<feature type="coiled-coil region" evidence="1">
    <location>
        <begin position="66"/>
        <end position="246"/>
    </location>
</feature>
<dbReference type="EMBL" id="CP014862">
    <property type="protein sequence ID" value="ASJ02578.1"/>
    <property type="molecule type" value="Genomic_DNA"/>
</dbReference>
<dbReference type="OrthoDB" id="86153at2157"/>
<proteinExistence type="predicted"/>
<dbReference type="RefSeq" id="WP_088857839.1">
    <property type="nucleotide sequence ID" value="NZ_CP014862.1"/>
</dbReference>
<gene>
    <name evidence="2" type="ORF">A3L09_04550</name>
</gene>
<reference evidence="2 3" key="1">
    <citation type="submission" date="2016-03" db="EMBL/GenBank/DDBJ databases">
        <title>Complete genome sequence of Thermococcus profundus strain DT5432.</title>
        <authorList>
            <person name="Oger P.M."/>
        </authorList>
    </citation>
    <scope>NUCLEOTIDE SEQUENCE [LARGE SCALE GENOMIC DNA]</scope>
    <source>
        <strain evidence="2 3">DT 5432</strain>
    </source>
</reference>
<keyword evidence="3" id="KW-1185">Reference proteome</keyword>